<reference evidence="1 2" key="1">
    <citation type="journal article" date="2018" name="PLoS Genet.">
        <title>Population sequencing reveals clonal diversity and ancestral inbreeding in the grapevine cultivar Chardonnay.</title>
        <authorList>
            <person name="Roach M.J."/>
            <person name="Johnson D.L."/>
            <person name="Bohlmann J."/>
            <person name="van Vuuren H.J."/>
            <person name="Jones S.J."/>
            <person name="Pretorius I.S."/>
            <person name="Schmidt S.A."/>
            <person name="Borneman A.R."/>
        </authorList>
    </citation>
    <scope>NUCLEOTIDE SEQUENCE [LARGE SCALE GENOMIC DNA]</scope>
    <source>
        <strain evidence="2">cv. Chardonnay</strain>
        <tissue evidence="1">Leaf</tissue>
    </source>
</reference>
<evidence type="ECO:0000313" key="1">
    <source>
        <dbReference type="EMBL" id="RVW40789.1"/>
    </source>
</evidence>
<dbReference type="EMBL" id="QGNW01001453">
    <property type="protein sequence ID" value="RVW40789.1"/>
    <property type="molecule type" value="Genomic_DNA"/>
</dbReference>
<organism evidence="1 2">
    <name type="scientific">Vitis vinifera</name>
    <name type="common">Grape</name>
    <dbReference type="NCBI Taxonomy" id="29760"/>
    <lineage>
        <taxon>Eukaryota</taxon>
        <taxon>Viridiplantae</taxon>
        <taxon>Streptophyta</taxon>
        <taxon>Embryophyta</taxon>
        <taxon>Tracheophyta</taxon>
        <taxon>Spermatophyta</taxon>
        <taxon>Magnoliopsida</taxon>
        <taxon>eudicotyledons</taxon>
        <taxon>Gunneridae</taxon>
        <taxon>Pentapetalae</taxon>
        <taxon>rosids</taxon>
        <taxon>Vitales</taxon>
        <taxon>Vitaceae</taxon>
        <taxon>Viteae</taxon>
        <taxon>Vitis</taxon>
    </lineage>
</organism>
<accession>A0A438DZ93</accession>
<dbReference type="Gene3D" id="3.60.10.10">
    <property type="entry name" value="Endonuclease/exonuclease/phosphatase"/>
    <property type="match status" value="1"/>
</dbReference>
<gene>
    <name evidence="1" type="ORF">CK203_080684</name>
</gene>
<dbReference type="InterPro" id="IPR036691">
    <property type="entry name" value="Endo/exonu/phosph_ase_sf"/>
</dbReference>
<dbReference type="AlphaFoldDB" id="A0A438DZ93"/>
<evidence type="ECO:0008006" key="3">
    <source>
        <dbReference type="Google" id="ProtNLM"/>
    </source>
</evidence>
<name>A0A438DZ93_VITVI</name>
<dbReference type="SUPFAM" id="SSF56219">
    <property type="entry name" value="DNase I-like"/>
    <property type="match status" value="1"/>
</dbReference>
<proteinExistence type="predicted"/>
<evidence type="ECO:0000313" key="2">
    <source>
        <dbReference type="Proteomes" id="UP000288805"/>
    </source>
</evidence>
<protein>
    <recommendedName>
        <fullName evidence="3">DUF4283 domain-containing protein</fullName>
    </recommendedName>
</protein>
<sequence>MGGSLIEMEERCGHEVILKETEEGLSINPLSMRLAEERMGEKSTSGLFPLKEGRKEWGEEEENDMESWNYSCLAKFCHCLGMPTEGYERDILKLLYKMRDRRDRRVYGPSVKVEKEEFLSELGAIKGLWNEPWCVAGDFNMIRFPSERSRGGRLSPSMRRFTEVIEELELRDLPLQGGCSRGVELDQYQIILQLFLMEGDEERAHTFQIREHVAEGGRLQRGAEEMVGGDPEVFGQIKVKKQEAWNSLDFWDKEERVRELSLEEEEARKEAREMYKKWVLLEERHGGRSPGKFG</sequence>
<dbReference type="Proteomes" id="UP000288805">
    <property type="component" value="Unassembled WGS sequence"/>
</dbReference>
<comment type="caution">
    <text evidence="1">The sequence shown here is derived from an EMBL/GenBank/DDBJ whole genome shotgun (WGS) entry which is preliminary data.</text>
</comment>